<keyword evidence="3" id="KW-1185">Reference proteome</keyword>
<evidence type="ECO:0000256" key="1">
    <source>
        <dbReference type="SAM" id="Phobius"/>
    </source>
</evidence>
<keyword evidence="1" id="KW-0472">Membrane</keyword>
<sequence length="264" mass="30372">RRFYLDSNLAKFDTLAKSKGFKLTHYVDGLSETTFDRIKDWQNVLPSRLQADGKNLAEKGRDLIEDVRSTTEYEWDGYHCFIGIRNSHAVLYFIPIESRETPYNTTGWHEYSSSFEVDVIRMHLAFLADDSSRYAAISFEDVRLFLCCNILTSIKALEVLAYITALQLGNYRELDLDCLEFTKAAAKLASQQFVTARELAKSKVSLELRVKENLDDLTITSFKSEALSRRNRSSKYSALVSISSLIQMFLVSLIALTFYHFFIR</sequence>
<dbReference type="EMBL" id="CALNXK010000459">
    <property type="protein sequence ID" value="CAH3186085.1"/>
    <property type="molecule type" value="Genomic_DNA"/>
</dbReference>
<comment type="caution">
    <text evidence="2">The sequence shown here is derived from an EMBL/GenBank/DDBJ whole genome shotgun (WGS) entry which is preliminary data.</text>
</comment>
<organism evidence="2 3">
    <name type="scientific">Porites lobata</name>
    <dbReference type="NCBI Taxonomy" id="104759"/>
    <lineage>
        <taxon>Eukaryota</taxon>
        <taxon>Metazoa</taxon>
        <taxon>Cnidaria</taxon>
        <taxon>Anthozoa</taxon>
        <taxon>Hexacorallia</taxon>
        <taxon>Scleractinia</taxon>
        <taxon>Fungiina</taxon>
        <taxon>Poritidae</taxon>
        <taxon>Porites</taxon>
    </lineage>
</organism>
<proteinExistence type="predicted"/>
<dbReference type="Proteomes" id="UP001159405">
    <property type="component" value="Unassembled WGS sequence"/>
</dbReference>
<name>A0ABN8S4W3_9CNID</name>
<keyword evidence="1" id="KW-1133">Transmembrane helix</keyword>
<gene>
    <name evidence="2" type="ORF">PLOB_00033885</name>
</gene>
<feature type="transmembrane region" description="Helical" evidence="1">
    <location>
        <begin position="238"/>
        <end position="262"/>
    </location>
</feature>
<feature type="non-terminal residue" evidence="2">
    <location>
        <position position="1"/>
    </location>
</feature>
<keyword evidence="1" id="KW-0812">Transmembrane</keyword>
<protein>
    <submittedName>
        <fullName evidence="2">Uncharacterized protein</fullName>
    </submittedName>
</protein>
<evidence type="ECO:0000313" key="3">
    <source>
        <dbReference type="Proteomes" id="UP001159405"/>
    </source>
</evidence>
<evidence type="ECO:0000313" key="2">
    <source>
        <dbReference type="EMBL" id="CAH3186085.1"/>
    </source>
</evidence>
<accession>A0ABN8S4W3</accession>
<reference evidence="2 3" key="1">
    <citation type="submission" date="2022-05" db="EMBL/GenBank/DDBJ databases">
        <authorList>
            <consortium name="Genoscope - CEA"/>
            <person name="William W."/>
        </authorList>
    </citation>
    <scope>NUCLEOTIDE SEQUENCE [LARGE SCALE GENOMIC DNA]</scope>
</reference>